<comment type="caution">
    <text evidence="1">The sequence shown here is derived from an EMBL/GenBank/DDBJ whole genome shotgun (WGS) entry which is preliminary data.</text>
</comment>
<sequence>MLFLGALAVVPGCLSWRSLHCILGVLLLIVVKFIIYVIGIAKIAVHGTWVSGKRIQPGVPVKLKKGDTVKMGGSNCDTIHGDNSSYLERLETNCSNDENSTKEKPFSVLKCSKSCCDDTEIEHSTSPSKSRFENGENCATVSIQFPFIVSESVSETEFPLFPFKGWIELC</sequence>
<dbReference type="Proteomes" id="UP001055811">
    <property type="component" value="Linkage Group LG01"/>
</dbReference>
<protein>
    <submittedName>
        <fullName evidence="1">Uncharacterized protein</fullName>
    </submittedName>
</protein>
<name>A0ACB9H2A1_CICIN</name>
<evidence type="ECO:0000313" key="2">
    <source>
        <dbReference type="Proteomes" id="UP001055811"/>
    </source>
</evidence>
<reference evidence="1 2" key="2">
    <citation type="journal article" date="2022" name="Mol. Ecol. Resour.">
        <title>The genomes of chicory, endive, great burdock and yacon provide insights into Asteraceae paleo-polyploidization history and plant inulin production.</title>
        <authorList>
            <person name="Fan W."/>
            <person name="Wang S."/>
            <person name="Wang H."/>
            <person name="Wang A."/>
            <person name="Jiang F."/>
            <person name="Liu H."/>
            <person name="Zhao H."/>
            <person name="Xu D."/>
            <person name="Zhang Y."/>
        </authorList>
    </citation>
    <scope>NUCLEOTIDE SEQUENCE [LARGE SCALE GENOMIC DNA]</scope>
    <source>
        <strain evidence="2">cv. Punajuju</strain>
        <tissue evidence="1">Leaves</tissue>
    </source>
</reference>
<evidence type="ECO:0000313" key="1">
    <source>
        <dbReference type="EMBL" id="KAI3789677.1"/>
    </source>
</evidence>
<accession>A0ACB9H2A1</accession>
<gene>
    <name evidence="1" type="ORF">L2E82_02479</name>
</gene>
<reference evidence="2" key="1">
    <citation type="journal article" date="2022" name="Mol. Ecol. Resour.">
        <title>The genomes of chicory, endive, great burdock and yacon provide insights into Asteraceae palaeo-polyploidization history and plant inulin production.</title>
        <authorList>
            <person name="Fan W."/>
            <person name="Wang S."/>
            <person name="Wang H."/>
            <person name="Wang A."/>
            <person name="Jiang F."/>
            <person name="Liu H."/>
            <person name="Zhao H."/>
            <person name="Xu D."/>
            <person name="Zhang Y."/>
        </authorList>
    </citation>
    <scope>NUCLEOTIDE SEQUENCE [LARGE SCALE GENOMIC DNA]</scope>
    <source>
        <strain evidence="2">cv. Punajuju</strain>
    </source>
</reference>
<proteinExistence type="predicted"/>
<organism evidence="1 2">
    <name type="scientific">Cichorium intybus</name>
    <name type="common">Chicory</name>
    <dbReference type="NCBI Taxonomy" id="13427"/>
    <lineage>
        <taxon>Eukaryota</taxon>
        <taxon>Viridiplantae</taxon>
        <taxon>Streptophyta</taxon>
        <taxon>Embryophyta</taxon>
        <taxon>Tracheophyta</taxon>
        <taxon>Spermatophyta</taxon>
        <taxon>Magnoliopsida</taxon>
        <taxon>eudicotyledons</taxon>
        <taxon>Gunneridae</taxon>
        <taxon>Pentapetalae</taxon>
        <taxon>asterids</taxon>
        <taxon>campanulids</taxon>
        <taxon>Asterales</taxon>
        <taxon>Asteraceae</taxon>
        <taxon>Cichorioideae</taxon>
        <taxon>Cichorieae</taxon>
        <taxon>Cichoriinae</taxon>
        <taxon>Cichorium</taxon>
    </lineage>
</organism>
<dbReference type="EMBL" id="CM042009">
    <property type="protein sequence ID" value="KAI3789677.1"/>
    <property type="molecule type" value="Genomic_DNA"/>
</dbReference>
<keyword evidence="2" id="KW-1185">Reference proteome</keyword>